<organism evidence="4 5">
    <name type="scientific">Xyrichtys novacula</name>
    <name type="common">Pearly razorfish</name>
    <name type="synonym">Hemipteronotus novacula</name>
    <dbReference type="NCBI Taxonomy" id="13765"/>
    <lineage>
        <taxon>Eukaryota</taxon>
        <taxon>Metazoa</taxon>
        <taxon>Chordata</taxon>
        <taxon>Craniata</taxon>
        <taxon>Vertebrata</taxon>
        <taxon>Euteleostomi</taxon>
        <taxon>Actinopterygii</taxon>
        <taxon>Neopterygii</taxon>
        <taxon>Teleostei</taxon>
        <taxon>Neoteleostei</taxon>
        <taxon>Acanthomorphata</taxon>
        <taxon>Eupercaria</taxon>
        <taxon>Labriformes</taxon>
        <taxon>Labridae</taxon>
        <taxon>Xyrichtys</taxon>
    </lineage>
</organism>
<evidence type="ECO:0000256" key="2">
    <source>
        <dbReference type="SAM" id="MobiDB-lite"/>
    </source>
</evidence>
<dbReference type="Proteomes" id="UP001178508">
    <property type="component" value="Chromosome 8"/>
</dbReference>
<protein>
    <submittedName>
        <fullName evidence="4">Chromatin target of PRMT1 protein-like isoform X2</fullName>
    </submittedName>
</protein>
<sequence length="262" mass="30581">MNQRMDSSKPKSFFLRSTTAVSLNERFSQVQVDQLTQPMTMTFDPVLLQHRGHDDAPKMVLLVSRKQLMPLRLQLSLKKTGVSLLRMRRKKSVWTRLGWLRPTRRFSSGRARGFWSFMKKYRWKTRFTSTYRSEGNLCHRLGQRHYQTKRVIQRLTAGYTQPSMHLQRGGAKTLKRSGWNRTKPIPTRRQLDTELDKYMSLSKRRLDQQLDEYMSKSKSRLDADLDEYMSMAANMDLNWDGGGGDTDSILGEGNGDTDFTLD</sequence>
<name>A0AAV1FJN4_XYRNO</name>
<evidence type="ECO:0000313" key="5">
    <source>
        <dbReference type="Proteomes" id="UP001178508"/>
    </source>
</evidence>
<gene>
    <name evidence="4" type="ORF">XNOV1_A038068</name>
</gene>
<keyword evidence="1" id="KW-0694">RNA-binding</keyword>
<dbReference type="SMART" id="SM01218">
    <property type="entry name" value="FoP_duplication"/>
    <property type="match status" value="1"/>
</dbReference>
<evidence type="ECO:0000256" key="1">
    <source>
        <dbReference type="ARBA" id="ARBA00022884"/>
    </source>
</evidence>
<evidence type="ECO:0000313" key="4">
    <source>
        <dbReference type="EMBL" id="CAJ1061278.1"/>
    </source>
</evidence>
<dbReference type="GO" id="GO:0003723">
    <property type="term" value="F:RNA binding"/>
    <property type="evidence" value="ECO:0007669"/>
    <property type="project" value="UniProtKB-KW"/>
</dbReference>
<dbReference type="AlphaFoldDB" id="A0AAV1FJN4"/>
<dbReference type="EMBL" id="OY660871">
    <property type="protein sequence ID" value="CAJ1061278.1"/>
    <property type="molecule type" value="Genomic_DNA"/>
</dbReference>
<feature type="region of interest" description="Disordered" evidence="2">
    <location>
        <begin position="165"/>
        <end position="184"/>
    </location>
</feature>
<dbReference type="InterPro" id="IPR025715">
    <property type="entry name" value="FoP_C"/>
</dbReference>
<feature type="domain" description="Chromatin target of PRMT1 protein C-terminal" evidence="3">
    <location>
        <begin position="142"/>
        <end position="220"/>
    </location>
</feature>
<evidence type="ECO:0000259" key="3">
    <source>
        <dbReference type="SMART" id="SM01218"/>
    </source>
</evidence>
<proteinExistence type="predicted"/>
<accession>A0AAV1FJN4</accession>
<dbReference type="Pfam" id="PF13865">
    <property type="entry name" value="FoP_duplication"/>
    <property type="match status" value="1"/>
</dbReference>
<keyword evidence="5" id="KW-1185">Reference proteome</keyword>
<reference evidence="4" key="1">
    <citation type="submission" date="2023-08" db="EMBL/GenBank/DDBJ databases">
        <authorList>
            <person name="Alioto T."/>
            <person name="Alioto T."/>
            <person name="Gomez Garrido J."/>
        </authorList>
    </citation>
    <scope>NUCLEOTIDE SEQUENCE</scope>
</reference>